<protein>
    <recommendedName>
        <fullName evidence="4">General secretion pathway protein GspK</fullName>
    </recommendedName>
</protein>
<name>A0A3A3EUL9_9GAMM</name>
<gene>
    <name evidence="2" type="ORF">D4741_08165</name>
</gene>
<organism evidence="2 3">
    <name type="scientific">Pseudoalteromonas gelatinilytica</name>
    <dbReference type="NCBI Taxonomy" id="1703256"/>
    <lineage>
        <taxon>Bacteria</taxon>
        <taxon>Pseudomonadati</taxon>
        <taxon>Pseudomonadota</taxon>
        <taxon>Gammaproteobacteria</taxon>
        <taxon>Alteromonadales</taxon>
        <taxon>Pseudoalteromonadaceae</taxon>
        <taxon>Pseudoalteromonas</taxon>
    </lineage>
</organism>
<reference evidence="2 3" key="1">
    <citation type="submission" date="2018-09" db="EMBL/GenBank/DDBJ databases">
        <title>Identification of marine bacteria producing industrial enzymes.</title>
        <authorList>
            <person name="Cheng T.H."/>
            <person name="Saidin J."/>
            <person name="Muhd D.D."/>
            <person name="Isa M.N.M."/>
            <person name="Bakar M.F.A."/>
            <person name="Ismail N."/>
        </authorList>
    </citation>
    <scope>NUCLEOTIDE SEQUENCE [LARGE SCALE GENOMIC DNA]</scope>
    <source>
        <strain evidence="2 3">MNAD 1.6</strain>
    </source>
</reference>
<dbReference type="EMBL" id="QYSE01000001">
    <property type="protein sequence ID" value="RJF38024.1"/>
    <property type="molecule type" value="Genomic_DNA"/>
</dbReference>
<dbReference type="RefSeq" id="WP_119852598.1">
    <property type="nucleotide sequence ID" value="NZ_QYSE01000001.1"/>
</dbReference>
<dbReference type="Proteomes" id="UP000265938">
    <property type="component" value="Unassembled WGS sequence"/>
</dbReference>
<evidence type="ECO:0000256" key="1">
    <source>
        <dbReference type="SAM" id="Phobius"/>
    </source>
</evidence>
<sequence>MTKQRGIALVQVLLIVAVVSILALYFTQSARQQVKSATMMVDKAQALIELNNAQANIVFSLLTEKLTPIPSPPANNPQITTWNFYSEPFKTTNNVEVRLQDLRGLLNIHYPNQVRLKRLLTYSGLNDYDAQLAMLQIIAWQSLEKRSDYISDGTVARNAAIHDIEELGHLGLPSKQLSVLAENTTQYKKGTFNPMNSPNTLLYALLSNEVAEYVIMQRKANRLTVKDFVQATGITESDDIILYPSNLFRVSLTSRVGQAVVNKTIYFHLQPTKDPVINEVAVKTR</sequence>
<comment type="caution">
    <text evidence="2">The sequence shown here is derived from an EMBL/GenBank/DDBJ whole genome shotgun (WGS) entry which is preliminary data.</text>
</comment>
<proteinExistence type="predicted"/>
<keyword evidence="1" id="KW-0812">Transmembrane</keyword>
<evidence type="ECO:0008006" key="4">
    <source>
        <dbReference type="Google" id="ProtNLM"/>
    </source>
</evidence>
<keyword evidence="1" id="KW-0472">Membrane</keyword>
<dbReference type="AlphaFoldDB" id="A0A3A3EUL9"/>
<feature type="transmembrane region" description="Helical" evidence="1">
    <location>
        <begin position="7"/>
        <end position="26"/>
    </location>
</feature>
<accession>A0A3A3EUL9</accession>
<keyword evidence="1" id="KW-1133">Transmembrane helix</keyword>
<evidence type="ECO:0000313" key="2">
    <source>
        <dbReference type="EMBL" id="RJF38024.1"/>
    </source>
</evidence>
<evidence type="ECO:0000313" key="3">
    <source>
        <dbReference type="Proteomes" id="UP000265938"/>
    </source>
</evidence>